<comment type="subunit">
    <text evidence="2">Homodimer.</text>
</comment>
<gene>
    <name evidence="14" type="ORF">CJ030_MR7G016783</name>
</gene>
<comment type="subcellular location">
    <subcellularLocation>
        <location evidence="1">Nucleus</location>
    </subcellularLocation>
</comment>
<dbReference type="SUPFAM" id="SSF140996">
    <property type="entry name" value="Hermes dimerisation domain"/>
    <property type="match status" value="1"/>
</dbReference>
<name>A0A6A1UXP7_9ROSI</name>
<organism evidence="14 15">
    <name type="scientific">Morella rubra</name>
    <name type="common">Chinese bayberry</name>
    <dbReference type="NCBI Taxonomy" id="262757"/>
    <lineage>
        <taxon>Eukaryota</taxon>
        <taxon>Viridiplantae</taxon>
        <taxon>Streptophyta</taxon>
        <taxon>Embryophyta</taxon>
        <taxon>Tracheophyta</taxon>
        <taxon>Spermatophyta</taxon>
        <taxon>Magnoliopsida</taxon>
        <taxon>eudicotyledons</taxon>
        <taxon>Gunneridae</taxon>
        <taxon>Pentapetalae</taxon>
        <taxon>rosids</taxon>
        <taxon>fabids</taxon>
        <taxon>Fagales</taxon>
        <taxon>Myricaceae</taxon>
        <taxon>Morella</taxon>
    </lineage>
</organism>
<dbReference type="PANTHER" id="PTHR46481:SF10">
    <property type="entry name" value="ZINC FINGER BED DOMAIN-CONTAINING PROTEIN 39"/>
    <property type="match status" value="1"/>
</dbReference>
<evidence type="ECO:0000256" key="4">
    <source>
        <dbReference type="ARBA" id="ARBA00022771"/>
    </source>
</evidence>
<dbReference type="PANTHER" id="PTHR46481">
    <property type="entry name" value="ZINC FINGER BED DOMAIN-CONTAINING PROTEIN 4"/>
    <property type="match status" value="1"/>
</dbReference>
<evidence type="ECO:0000256" key="6">
    <source>
        <dbReference type="ARBA" id="ARBA00023015"/>
    </source>
</evidence>
<feature type="domain" description="HAT C-terminal dimerisation" evidence="12">
    <location>
        <begin position="573"/>
        <end position="655"/>
    </location>
</feature>
<dbReference type="Pfam" id="PF02892">
    <property type="entry name" value="zf-BED"/>
    <property type="match status" value="1"/>
</dbReference>
<feature type="compositionally biased region" description="Polar residues" evidence="10">
    <location>
        <begin position="1"/>
        <end position="21"/>
    </location>
</feature>
<dbReference type="InterPro" id="IPR003656">
    <property type="entry name" value="Znf_BED"/>
</dbReference>
<dbReference type="GO" id="GO:0008270">
    <property type="term" value="F:zinc ion binding"/>
    <property type="evidence" value="ECO:0007669"/>
    <property type="project" value="UniProtKB-KW"/>
</dbReference>
<evidence type="ECO:0000259" key="11">
    <source>
        <dbReference type="Pfam" id="PF02892"/>
    </source>
</evidence>
<keyword evidence="15" id="KW-1185">Reference proteome</keyword>
<dbReference type="GO" id="GO:0046983">
    <property type="term" value="F:protein dimerization activity"/>
    <property type="evidence" value="ECO:0007669"/>
    <property type="project" value="InterPro"/>
</dbReference>
<dbReference type="SMART" id="SM00614">
    <property type="entry name" value="ZnF_BED"/>
    <property type="match status" value="1"/>
</dbReference>
<feature type="domain" description="hAT-like transposase RNase-H fold" evidence="13">
    <location>
        <begin position="422"/>
        <end position="525"/>
    </location>
</feature>
<dbReference type="InterPro" id="IPR052035">
    <property type="entry name" value="ZnF_BED_domain_contain"/>
</dbReference>
<dbReference type="OrthoDB" id="1734923at2759"/>
<feature type="domain" description="BED-type" evidence="11">
    <location>
        <begin position="61"/>
        <end position="107"/>
    </location>
</feature>
<dbReference type="Pfam" id="PF05699">
    <property type="entry name" value="Dimer_Tnp_hAT"/>
    <property type="match status" value="1"/>
</dbReference>
<evidence type="ECO:0000256" key="5">
    <source>
        <dbReference type="ARBA" id="ARBA00022833"/>
    </source>
</evidence>
<evidence type="ECO:0000256" key="7">
    <source>
        <dbReference type="ARBA" id="ARBA00023125"/>
    </source>
</evidence>
<dbReference type="GO" id="GO:0005634">
    <property type="term" value="C:nucleus"/>
    <property type="evidence" value="ECO:0007669"/>
    <property type="project" value="UniProtKB-SubCell"/>
</dbReference>
<dbReference type="GO" id="GO:0009791">
    <property type="term" value="P:post-embryonic development"/>
    <property type="evidence" value="ECO:0007669"/>
    <property type="project" value="UniProtKB-ARBA"/>
</dbReference>
<evidence type="ECO:0000256" key="9">
    <source>
        <dbReference type="ARBA" id="ARBA00023242"/>
    </source>
</evidence>
<evidence type="ECO:0000256" key="8">
    <source>
        <dbReference type="ARBA" id="ARBA00023163"/>
    </source>
</evidence>
<dbReference type="InterPro" id="IPR012337">
    <property type="entry name" value="RNaseH-like_sf"/>
</dbReference>
<evidence type="ECO:0000259" key="12">
    <source>
        <dbReference type="Pfam" id="PF05699"/>
    </source>
</evidence>
<dbReference type="AlphaFoldDB" id="A0A6A1UXP7"/>
<evidence type="ECO:0000259" key="13">
    <source>
        <dbReference type="Pfam" id="PF14372"/>
    </source>
</evidence>
<proteinExistence type="predicted"/>
<dbReference type="InterPro" id="IPR025525">
    <property type="entry name" value="hAT-like_transposase_RNase-H"/>
</dbReference>
<keyword evidence="6" id="KW-0805">Transcription regulation</keyword>
<dbReference type="InterPro" id="IPR036236">
    <property type="entry name" value="Znf_C2H2_sf"/>
</dbReference>
<keyword evidence="5" id="KW-0862">Zinc</keyword>
<dbReference type="SUPFAM" id="SSF57667">
    <property type="entry name" value="beta-beta-alpha zinc fingers"/>
    <property type="match status" value="1"/>
</dbReference>
<evidence type="ECO:0000256" key="2">
    <source>
        <dbReference type="ARBA" id="ARBA00011738"/>
    </source>
</evidence>
<protein>
    <submittedName>
        <fullName evidence="14">Putative AC transposase</fullName>
    </submittedName>
</protein>
<evidence type="ECO:0000256" key="3">
    <source>
        <dbReference type="ARBA" id="ARBA00022723"/>
    </source>
</evidence>
<evidence type="ECO:0000313" key="15">
    <source>
        <dbReference type="Proteomes" id="UP000516437"/>
    </source>
</evidence>
<feature type="region of interest" description="Disordered" evidence="10">
    <location>
        <begin position="1"/>
        <end position="53"/>
    </location>
</feature>
<comment type="caution">
    <text evidence="14">The sequence shown here is derived from an EMBL/GenBank/DDBJ whole genome shotgun (WGS) entry which is preliminary data.</text>
</comment>
<keyword evidence="7" id="KW-0238">DNA-binding</keyword>
<dbReference type="EMBL" id="RXIC02000025">
    <property type="protein sequence ID" value="KAB1205139.1"/>
    <property type="molecule type" value="Genomic_DNA"/>
</dbReference>
<dbReference type="Pfam" id="PF14372">
    <property type="entry name" value="hAT-like_RNase-H"/>
    <property type="match status" value="1"/>
</dbReference>
<evidence type="ECO:0000313" key="14">
    <source>
        <dbReference type="EMBL" id="KAB1205139.1"/>
    </source>
</evidence>
<sequence length="691" mass="79852">MDEISSTPTTNIGSCPSSGGPSNRLDESVSSSRSPEHEDPTNQPEEEQPSKKRKNVCKSFVWDHFTKILPVVKPEHPEAKCHYCKAKVGCHPEHHGTSGMRSHLKRCLPYLKQLNQLVRRWIVEFLIMDEMPFRTVQRIGFRKLVTRLEPRFKMPTRYTIMKDCMELYIEERTKLKEAIVKESPRVCFTTNTWTSVQNVNYMCVIAHFIDRRWCLQKLILYFRRITNHNGATIGKEIEECMNFWGIAKILTITVDNATNNDTTIEQVKKKQLGGGANVVCKHNFIHMRCAAHILNLIIHEGLKELDDSVAKIRNIIKYVKSSPQRLAGFKKAASDRFISERNFLQMDVPTRWNSTYVMLERAEKFRGVFENMLEEDENLVMFLNEDDHGRKGLGTPSFEDWEHIRQLVKFLKVFYEITLHISGSKYVTSNAFFEELARIKFHLETFTTCSDILLCDMAKRMQSKYDKYWGDLRKVNRLLFVAAVLDPRFKLISLEYWAIKNFGKDRGMDFTTMVRDTLETMFEEYSGCVITQPAQTSGSQSSVSMDEMNIENQLWGGLSAYRQQQNLLNNKSEVERYLIEDVEPKVPGFDILLWWKVNSQKFQILSRIAKDVLAIPISTVPCESAFSTEGQVLDPFRSSLAPCTVEGLICAQNWLHVDPILEEDDAEVDGGDDPLSYKLDIEIENLRIPVE</sequence>
<keyword evidence="3" id="KW-0479">Metal-binding</keyword>
<keyword evidence="9" id="KW-0539">Nucleus</keyword>
<dbReference type="SUPFAM" id="SSF53098">
    <property type="entry name" value="Ribonuclease H-like"/>
    <property type="match status" value="1"/>
</dbReference>
<dbReference type="GO" id="GO:0003677">
    <property type="term" value="F:DNA binding"/>
    <property type="evidence" value="ECO:0007669"/>
    <property type="project" value="UniProtKB-KW"/>
</dbReference>
<dbReference type="InterPro" id="IPR008906">
    <property type="entry name" value="HATC_C_dom"/>
</dbReference>
<evidence type="ECO:0000256" key="10">
    <source>
        <dbReference type="SAM" id="MobiDB-lite"/>
    </source>
</evidence>
<evidence type="ECO:0000256" key="1">
    <source>
        <dbReference type="ARBA" id="ARBA00004123"/>
    </source>
</evidence>
<accession>A0A6A1UXP7</accession>
<keyword evidence="8" id="KW-0804">Transcription</keyword>
<reference evidence="14 15" key="1">
    <citation type="journal article" date="2019" name="Plant Biotechnol. J.">
        <title>The red bayberry genome and genetic basis of sex determination.</title>
        <authorList>
            <person name="Jia H.M."/>
            <person name="Jia H.J."/>
            <person name="Cai Q.L."/>
            <person name="Wang Y."/>
            <person name="Zhao H.B."/>
            <person name="Yang W.F."/>
            <person name="Wang G.Y."/>
            <person name="Li Y.H."/>
            <person name="Zhan D.L."/>
            <person name="Shen Y.T."/>
            <person name="Niu Q.F."/>
            <person name="Chang L."/>
            <person name="Qiu J."/>
            <person name="Zhao L."/>
            <person name="Xie H.B."/>
            <person name="Fu W.Y."/>
            <person name="Jin J."/>
            <person name="Li X.W."/>
            <person name="Jiao Y."/>
            <person name="Zhou C.C."/>
            <person name="Tu T."/>
            <person name="Chai C.Y."/>
            <person name="Gao J.L."/>
            <person name="Fan L.J."/>
            <person name="van de Weg E."/>
            <person name="Wang J.Y."/>
            <person name="Gao Z.S."/>
        </authorList>
    </citation>
    <scope>NUCLEOTIDE SEQUENCE [LARGE SCALE GENOMIC DNA]</scope>
    <source>
        <tissue evidence="14">Leaves</tissue>
    </source>
</reference>
<dbReference type="Proteomes" id="UP000516437">
    <property type="component" value="Chromosome 7"/>
</dbReference>
<keyword evidence="4" id="KW-0863">Zinc-finger</keyword>